<dbReference type="PANTHER" id="PTHR48081:SF33">
    <property type="entry name" value="KYNURENINE FORMAMIDASE"/>
    <property type="match status" value="1"/>
</dbReference>
<evidence type="ECO:0000313" key="5">
    <source>
        <dbReference type="Proteomes" id="UP000324797"/>
    </source>
</evidence>
<evidence type="ECO:0000256" key="1">
    <source>
        <dbReference type="ARBA" id="ARBA00022801"/>
    </source>
</evidence>
<dbReference type="InterPro" id="IPR029058">
    <property type="entry name" value="AB_hydrolase_fold"/>
</dbReference>
<dbReference type="InterPro" id="IPR049492">
    <property type="entry name" value="BD-FAE-like_dom"/>
</dbReference>
<feature type="domain" description="BD-FAE-like" evidence="3">
    <location>
        <begin position="79"/>
        <end position="184"/>
    </location>
</feature>
<keyword evidence="1 4" id="KW-0378">Hydrolase</keyword>
<evidence type="ECO:0000256" key="2">
    <source>
        <dbReference type="SAM" id="SignalP"/>
    </source>
</evidence>
<dbReference type="RefSeq" id="WP_148739996.1">
    <property type="nucleotide sequence ID" value="NZ_VSTH01000047.1"/>
</dbReference>
<dbReference type="Proteomes" id="UP000324797">
    <property type="component" value="Unassembled WGS sequence"/>
</dbReference>
<reference evidence="4 5" key="1">
    <citation type="submission" date="2019-08" db="EMBL/GenBank/DDBJ databases">
        <title>Bradyrhizobium hipponensis sp. nov., a rhizobium isolated from a Lupinus angustifolius root nodule in Tunisia.</title>
        <authorList>
            <person name="Off K."/>
            <person name="Rejili M."/>
            <person name="Mars M."/>
            <person name="Brachmann A."/>
            <person name="Marin M."/>
        </authorList>
    </citation>
    <scope>NUCLEOTIDE SEQUENCE [LARGE SCALE GENOMIC DNA]</scope>
    <source>
        <strain evidence="5">aSej3</strain>
    </source>
</reference>
<proteinExistence type="predicted"/>
<organism evidence="4 5">
    <name type="scientific">Bradyrhizobium hipponense</name>
    <dbReference type="NCBI Taxonomy" id="2605638"/>
    <lineage>
        <taxon>Bacteria</taxon>
        <taxon>Pseudomonadati</taxon>
        <taxon>Pseudomonadota</taxon>
        <taxon>Alphaproteobacteria</taxon>
        <taxon>Hyphomicrobiales</taxon>
        <taxon>Nitrobacteraceae</taxon>
        <taxon>Bradyrhizobium</taxon>
    </lineage>
</organism>
<accession>A0A5S4YR91</accession>
<dbReference type="AlphaFoldDB" id="A0A5S4YR91"/>
<dbReference type="PANTHER" id="PTHR48081">
    <property type="entry name" value="AB HYDROLASE SUPERFAMILY PROTEIN C4A8.06C"/>
    <property type="match status" value="1"/>
</dbReference>
<protein>
    <submittedName>
        <fullName evidence="4">Alpha/beta hydrolase</fullName>
    </submittedName>
</protein>
<evidence type="ECO:0000259" key="3">
    <source>
        <dbReference type="Pfam" id="PF20434"/>
    </source>
</evidence>
<keyword evidence="5" id="KW-1185">Reference proteome</keyword>
<gene>
    <name evidence="4" type="ORF">FXV83_14500</name>
</gene>
<dbReference type="Pfam" id="PF20434">
    <property type="entry name" value="BD-FAE"/>
    <property type="match status" value="1"/>
</dbReference>
<dbReference type="InterPro" id="IPR050300">
    <property type="entry name" value="GDXG_lipolytic_enzyme"/>
</dbReference>
<evidence type="ECO:0000313" key="4">
    <source>
        <dbReference type="EMBL" id="TYO65885.1"/>
    </source>
</evidence>
<name>A0A5S4YR91_9BRAD</name>
<dbReference type="SUPFAM" id="SSF53474">
    <property type="entry name" value="alpha/beta-Hydrolases"/>
    <property type="match status" value="1"/>
</dbReference>
<dbReference type="GO" id="GO:0016787">
    <property type="term" value="F:hydrolase activity"/>
    <property type="evidence" value="ECO:0007669"/>
    <property type="project" value="UniProtKB-KW"/>
</dbReference>
<feature type="signal peptide" evidence="2">
    <location>
        <begin position="1"/>
        <end position="19"/>
    </location>
</feature>
<comment type="caution">
    <text evidence="4">The sequence shown here is derived from an EMBL/GenBank/DDBJ whole genome shotgun (WGS) entry which is preliminary data.</text>
</comment>
<feature type="chain" id="PRO_5024434693" evidence="2">
    <location>
        <begin position="20"/>
        <end position="313"/>
    </location>
</feature>
<dbReference type="Gene3D" id="3.40.50.1820">
    <property type="entry name" value="alpha/beta hydrolase"/>
    <property type="match status" value="1"/>
</dbReference>
<keyword evidence="2" id="KW-0732">Signal</keyword>
<sequence>MALSKSVLAVWFVVAAAQAADAQQSPMPAEIAAKLQDIGRVIDPPQTSQLYKPLQEQEPYRDVKVERDAKYGAADRNLLDIFMPAAASSPRPVLIFVHGGGFVRGNRRIPGGPFNDNIMLWAVKNGYIGVNTTYRLAPQAVWPAGAEDVAAAVQWVSDQIATRGGDPARIYLMGHSTGAAHVADYVARPKLHKVKGGGLAGAILVSGIYDMPATSVSDYRVYYGADPARYAEQSSLPGLLMTTIPLMTVAAELDPAGFVQQFDLLKRASCERASGCIRALMLPQHSHMSEVYSINTADARLGSEIVDFTKMEK</sequence>
<dbReference type="EMBL" id="VSTH01000047">
    <property type="protein sequence ID" value="TYO65885.1"/>
    <property type="molecule type" value="Genomic_DNA"/>
</dbReference>